<organism evidence="1 2">
    <name type="scientific">Agrobacterium deltaense NCPPB 1641</name>
    <dbReference type="NCBI Taxonomy" id="1183425"/>
    <lineage>
        <taxon>Bacteria</taxon>
        <taxon>Pseudomonadati</taxon>
        <taxon>Pseudomonadota</taxon>
        <taxon>Alphaproteobacteria</taxon>
        <taxon>Hyphomicrobiales</taxon>
        <taxon>Rhizobiaceae</taxon>
        <taxon>Rhizobium/Agrobacterium group</taxon>
        <taxon>Agrobacterium</taxon>
    </lineage>
</organism>
<dbReference type="EMBL" id="FCNP01000030">
    <property type="protein sequence ID" value="CVI57597.1"/>
    <property type="molecule type" value="Genomic_DNA"/>
</dbReference>
<name>A0A1S7TTH4_9HYPH</name>
<keyword evidence="2" id="KW-1185">Reference proteome</keyword>
<dbReference type="Proteomes" id="UP000192140">
    <property type="component" value="Unassembled WGS sequence"/>
</dbReference>
<sequence>MDRTIPSHAEQLRDPSCILAVGLHSHRRKRHLHMPRFQQNHIMPRSNESRIQPLGQRPCFKADALYEKVQLIKIPEQAFWLAAYLNLPKQLTRRVDHTHCSLSARRRFLHNTPWLFLL</sequence>
<proteinExistence type="predicted"/>
<dbReference type="AlphaFoldDB" id="A0A1S7TTH4"/>
<reference evidence="1" key="1">
    <citation type="submission" date="2016-01" db="EMBL/GenBank/DDBJ databases">
        <authorList>
            <person name="Regsiter A."/>
            <person name="william w."/>
        </authorList>
    </citation>
    <scope>NUCLEOTIDE SEQUENCE</scope>
    <source>
        <strain evidence="1">NCPPB 1641</strain>
    </source>
</reference>
<comment type="caution">
    <text evidence="1">The sequence shown here is derived from an EMBL/GenBank/DDBJ whole genome shotgun (WGS) entry which is preliminary data.</text>
</comment>
<protein>
    <submittedName>
        <fullName evidence="1">Uncharacterized protein</fullName>
    </submittedName>
</protein>
<accession>A0A1S7TTH4</accession>
<evidence type="ECO:0000313" key="2">
    <source>
        <dbReference type="Proteomes" id="UP000192140"/>
    </source>
</evidence>
<evidence type="ECO:0000313" key="1">
    <source>
        <dbReference type="EMBL" id="CVI57597.1"/>
    </source>
</evidence>
<gene>
    <name evidence="1" type="ORF">AGR7A_Lc10292</name>
</gene>